<accession>I1C904</accession>
<sequence>MVEQAIFVADFCVLAGKEFIIDFYATASSLSPNKTQLTLLIGFNGDARL</sequence>
<dbReference type="Proteomes" id="UP000009138">
    <property type="component" value="Unassembled WGS sequence"/>
</dbReference>
<dbReference type="InParanoid" id="I1C904"/>
<dbReference type="GeneID" id="93616610"/>
<dbReference type="AlphaFoldDB" id="I1C904"/>
<protein>
    <submittedName>
        <fullName evidence="1">Uncharacterized protein</fullName>
    </submittedName>
</protein>
<evidence type="ECO:0000313" key="1">
    <source>
        <dbReference type="EMBL" id="EIE84934.1"/>
    </source>
</evidence>
<reference evidence="1 2" key="1">
    <citation type="journal article" date="2009" name="PLoS Genet.">
        <title>Genomic analysis of the basal lineage fungus Rhizopus oryzae reveals a whole-genome duplication.</title>
        <authorList>
            <person name="Ma L.-J."/>
            <person name="Ibrahim A.S."/>
            <person name="Skory C."/>
            <person name="Grabherr M.G."/>
            <person name="Burger G."/>
            <person name="Butler M."/>
            <person name="Elias M."/>
            <person name="Idnurm A."/>
            <person name="Lang B.F."/>
            <person name="Sone T."/>
            <person name="Abe A."/>
            <person name="Calvo S.E."/>
            <person name="Corrochano L.M."/>
            <person name="Engels R."/>
            <person name="Fu J."/>
            <person name="Hansberg W."/>
            <person name="Kim J.-M."/>
            <person name="Kodira C.D."/>
            <person name="Koehrsen M.J."/>
            <person name="Liu B."/>
            <person name="Miranda-Saavedra D."/>
            <person name="O'Leary S."/>
            <person name="Ortiz-Castellanos L."/>
            <person name="Poulter R."/>
            <person name="Rodriguez-Romero J."/>
            <person name="Ruiz-Herrera J."/>
            <person name="Shen Y.-Q."/>
            <person name="Zeng Q."/>
            <person name="Galagan J."/>
            <person name="Birren B.W."/>
            <person name="Cuomo C.A."/>
            <person name="Wickes B.L."/>
        </authorList>
    </citation>
    <scope>NUCLEOTIDE SEQUENCE [LARGE SCALE GENOMIC DNA]</scope>
    <source>
        <strain evidence="2">RA 99-880 / ATCC MYA-4621 / FGSC 9543 / NRRL 43880</strain>
    </source>
</reference>
<dbReference type="RefSeq" id="XP_067520330.1">
    <property type="nucleotide sequence ID" value="XM_067664229.1"/>
</dbReference>
<organism evidence="1 2">
    <name type="scientific">Rhizopus delemar (strain RA 99-880 / ATCC MYA-4621 / FGSC 9543 / NRRL 43880)</name>
    <name type="common">Mucormycosis agent</name>
    <name type="synonym">Rhizopus arrhizus var. delemar</name>
    <dbReference type="NCBI Taxonomy" id="246409"/>
    <lineage>
        <taxon>Eukaryota</taxon>
        <taxon>Fungi</taxon>
        <taxon>Fungi incertae sedis</taxon>
        <taxon>Mucoromycota</taxon>
        <taxon>Mucoromycotina</taxon>
        <taxon>Mucoromycetes</taxon>
        <taxon>Mucorales</taxon>
        <taxon>Mucorineae</taxon>
        <taxon>Rhizopodaceae</taxon>
        <taxon>Rhizopus</taxon>
    </lineage>
</organism>
<gene>
    <name evidence="1" type="ORF">RO3G_09644</name>
</gene>
<dbReference type="VEuPathDB" id="FungiDB:RO3G_09644"/>
<evidence type="ECO:0000313" key="2">
    <source>
        <dbReference type="Proteomes" id="UP000009138"/>
    </source>
</evidence>
<dbReference type="EMBL" id="CH476738">
    <property type="protein sequence ID" value="EIE84934.1"/>
    <property type="molecule type" value="Genomic_DNA"/>
</dbReference>
<keyword evidence="2" id="KW-1185">Reference proteome</keyword>
<name>I1C904_RHIO9</name>
<proteinExistence type="predicted"/>